<name>A0ABS2SYF1_9BACI</name>
<feature type="transmembrane region" description="Helical" evidence="1">
    <location>
        <begin position="21"/>
        <end position="49"/>
    </location>
</feature>
<keyword evidence="3" id="KW-1185">Reference proteome</keyword>
<keyword evidence="1" id="KW-0472">Membrane</keyword>
<organism evidence="2 3">
    <name type="scientific">Shouchella xiaoxiensis</name>
    <dbReference type="NCBI Taxonomy" id="766895"/>
    <lineage>
        <taxon>Bacteria</taxon>
        <taxon>Bacillati</taxon>
        <taxon>Bacillota</taxon>
        <taxon>Bacilli</taxon>
        <taxon>Bacillales</taxon>
        <taxon>Bacillaceae</taxon>
        <taxon>Shouchella</taxon>
    </lineage>
</organism>
<reference evidence="2" key="1">
    <citation type="submission" date="2021-01" db="EMBL/GenBank/DDBJ databases">
        <title>Genomic Encyclopedia of Type Strains, Phase IV (KMG-IV): sequencing the most valuable type-strain genomes for metagenomic binning, comparative biology and taxonomic classification.</title>
        <authorList>
            <person name="Goeker M."/>
        </authorList>
    </citation>
    <scope>NUCLEOTIDE SEQUENCE</scope>
    <source>
        <strain evidence="2">DSM 21943</strain>
    </source>
</reference>
<dbReference type="Proteomes" id="UP001179280">
    <property type="component" value="Unassembled WGS sequence"/>
</dbReference>
<evidence type="ECO:0000256" key="1">
    <source>
        <dbReference type="SAM" id="Phobius"/>
    </source>
</evidence>
<comment type="caution">
    <text evidence="2">The sequence shown here is derived from an EMBL/GenBank/DDBJ whole genome shotgun (WGS) entry which is preliminary data.</text>
</comment>
<dbReference type="RefSeq" id="WP_035420915.1">
    <property type="nucleotide sequence ID" value="NZ_JAFBCV010000012.1"/>
</dbReference>
<accession>A0ABS2SYF1</accession>
<evidence type="ECO:0000313" key="2">
    <source>
        <dbReference type="EMBL" id="MBM7840226.1"/>
    </source>
</evidence>
<dbReference type="EMBL" id="JAFBCV010000012">
    <property type="protein sequence ID" value="MBM7840226.1"/>
    <property type="molecule type" value="Genomic_DNA"/>
</dbReference>
<proteinExistence type="predicted"/>
<evidence type="ECO:0000313" key="3">
    <source>
        <dbReference type="Proteomes" id="UP001179280"/>
    </source>
</evidence>
<sequence length="84" mass="9677">MESENNMKKRKPLWLKWIIGLIFAYVGLLVLVLAAAIVTMTGTFTLIVLELFIENQSLRDFNEQYLVPASEFSWNLFTRLVPGL</sequence>
<keyword evidence="1" id="KW-1133">Transmembrane helix</keyword>
<protein>
    <submittedName>
        <fullName evidence="2">Uncharacterized protein</fullName>
    </submittedName>
</protein>
<keyword evidence="1" id="KW-0812">Transmembrane</keyword>
<gene>
    <name evidence="2" type="ORF">JOC54_003506</name>
</gene>